<keyword evidence="1" id="KW-0175">Coiled coil</keyword>
<proteinExistence type="predicted"/>
<gene>
    <name evidence="3" type="ORF">AB0D95_16345</name>
</gene>
<evidence type="ECO:0000313" key="3">
    <source>
        <dbReference type="EMBL" id="MEU9578806.1"/>
    </source>
</evidence>
<comment type="caution">
    <text evidence="3">The sequence shown here is derived from an EMBL/GenBank/DDBJ whole genome shotgun (WGS) entry which is preliminary data.</text>
</comment>
<protein>
    <recommendedName>
        <fullName evidence="5">Terminase small subunit</fullName>
    </recommendedName>
</protein>
<evidence type="ECO:0000313" key="4">
    <source>
        <dbReference type="Proteomes" id="UP001551584"/>
    </source>
</evidence>
<dbReference type="Proteomes" id="UP001551584">
    <property type="component" value="Unassembled WGS sequence"/>
</dbReference>
<evidence type="ECO:0000256" key="1">
    <source>
        <dbReference type="SAM" id="Coils"/>
    </source>
</evidence>
<name>A0ABV3ERP6_9ACTN</name>
<dbReference type="RefSeq" id="WP_359273180.1">
    <property type="nucleotide sequence ID" value="NZ_JBEZNA010000034.1"/>
</dbReference>
<feature type="region of interest" description="Disordered" evidence="2">
    <location>
        <begin position="180"/>
        <end position="205"/>
    </location>
</feature>
<sequence>MATSRLKRDEVAVRRTKLLKLRRQGVRYDDERILALGYSSAAMARVDLRRALEEHRDAEKAEVSVYRQQENERLDDELGRLAVLEDKVRQVLENRHILVNNGRVILDPDTEQPMQDDAIVLQAIDRLVKIEDARRRNGERRAKLNGLDMPVKAEVTGADGGPLQMTPATLTELKTFMHIGTDTPVDEGDTGDQDEPDDDGDTDPR</sequence>
<accession>A0ABV3ERP6</accession>
<reference evidence="3 4" key="1">
    <citation type="submission" date="2024-06" db="EMBL/GenBank/DDBJ databases">
        <title>The Natural Products Discovery Center: Release of the First 8490 Sequenced Strains for Exploring Actinobacteria Biosynthetic Diversity.</title>
        <authorList>
            <person name="Kalkreuter E."/>
            <person name="Kautsar S.A."/>
            <person name="Yang D."/>
            <person name="Bader C.D."/>
            <person name="Teijaro C.N."/>
            <person name="Fluegel L."/>
            <person name="Davis C.M."/>
            <person name="Simpson J.R."/>
            <person name="Lauterbach L."/>
            <person name="Steele A.D."/>
            <person name="Gui C."/>
            <person name="Meng S."/>
            <person name="Li G."/>
            <person name="Viehrig K."/>
            <person name="Ye F."/>
            <person name="Su P."/>
            <person name="Kiefer A.F."/>
            <person name="Nichols A."/>
            <person name="Cepeda A.J."/>
            <person name="Yan W."/>
            <person name="Fan B."/>
            <person name="Jiang Y."/>
            <person name="Adhikari A."/>
            <person name="Zheng C.-J."/>
            <person name="Schuster L."/>
            <person name="Cowan T.M."/>
            <person name="Smanski M.J."/>
            <person name="Chevrette M.G."/>
            <person name="De Carvalho L.P.S."/>
            <person name="Shen B."/>
        </authorList>
    </citation>
    <scope>NUCLEOTIDE SEQUENCE [LARGE SCALE GENOMIC DNA]</scope>
    <source>
        <strain evidence="3 4">NPDC048117</strain>
    </source>
</reference>
<dbReference type="EMBL" id="JBEZNA010000034">
    <property type="protein sequence ID" value="MEU9578806.1"/>
    <property type="molecule type" value="Genomic_DNA"/>
</dbReference>
<organism evidence="3 4">
    <name type="scientific">Streptomyces chilikensis</name>
    <dbReference type="NCBI Taxonomy" id="1194079"/>
    <lineage>
        <taxon>Bacteria</taxon>
        <taxon>Bacillati</taxon>
        <taxon>Actinomycetota</taxon>
        <taxon>Actinomycetes</taxon>
        <taxon>Kitasatosporales</taxon>
        <taxon>Streptomycetaceae</taxon>
        <taxon>Streptomyces</taxon>
    </lineage>
</organism>
<keyword evidence="4" id="KW-1185">Reference proteome</keyword>
<evidence type="ECO:0008006" key="5">
    <source>
        <dbReference type="Google" id="ProtNLM"/>
    </source>
</evidence>
<evidence type="ECO:0000256" key="2">
    <source>
        <dbReference type="SAM" id="MobiDB-lite"/>
    </source>
</evidence>
<feature type="compositionally biased region" description="Acidic residues" evidence="2">
    <location>
        <begin position="184"/>
        <end position="205"/>
    </location>
</feature>
<feature type="coiled-coil region" evidence="1">
    <location>
        <begin position="41"/>
        <end position="94"/>
    </location>
</feature>